<evidence type="ECO:0000313" key="3">
    <source>
        <dbReference type="Proteomes" id="UP000294545"/>
    </source>
</evidence>
<dbReference type="Proteomes" id="UP000294545">
    <property type="component" value="Unassembled WGS sequence"/>
</dbReference>
<keyword evidence="1" id="KW-0812">Transmembrane</keyword>
<organism evidence="2 3">
    <name type="scientific">Natranaerovirga hydrolytica</name>
    <dbReference type="NCBI Taxonomy" id="680378"/>
    <lineage>
        <taxon>Bacteria</taxon>
        <taxon>Bacillati</taxon>
        <taxon>Bacillota</taxon>
        <taxon>Clostridia</taxon>
        <taxon>Lachnospirales</taxon>
        <taxon>Natranaerovirgaceae</taxon>
        <taxon>Natranaerovirga</taxon>
    </lineage>
</organism>
<dbReference type="AlphaFoldDB" id="A0A4R1M9F0"/>
<keyword evidence="1" id="KW-0472">Membrane</keyword>
<feature type="transmembrane region" description="Helical" evidence="1">
    <location>
        <begin position="249"/>
        <end position="265"/>
    </location>
</feature>
<feature type="transmembrane region" description="Helical" evidence="1">
    <location>
        <begin position="82"/>
        <end position="99"/>
    </location>
</feature>
<dbReference type="EMBL" id="SMGQ01000017">
    <property type="protein sequence ID" value="TCK88042.1"/>
    <property type="molecule type" value="Genomic_DNA"/>
</dbReference>
<evidence type="ECO:0000313" key="2">
    <source>
        <dbReference type="EMBL" id="TCK88042.1"/>
    </source>
</evidence>
<feature type="transmembrane region" description="Helical" evidence="1">
    <location>
        <begin position="145"/>
        <end position="165"/>
    </location>
</feature>
<gene>
    <name evidence="2" type="ORF">EDC19_2689</name>
</gene>
<dbReference type="Pfam" id="PF22564">
    <property type="entry name" value="HAAS"/>
    <property type="match status" value="1"/>
</dbReference>
<keyword evidence="3" id="KW-1185">Reference proteome</keyword>
<reference evidence="2 3" key="1">
    <citation type="submission" date="2019-03" db="EMBL/GenBank/DDBJ databases">
        <title>Genomic Encyclopedia of Type Strains, Phase IV (KMG-IV): sequencing the most valuable type-strain genomes for metagenomic binning, comparative biology and taxonomic classification.</title>
        <authorList>
            <person name="Goeker M."/>
        </authorList>
    </citation>
    <scope>NUCLEOTIDE SEQUENCE [LARGE SCALE GENOMIC DNA]</scope>
    <source>
        <strain evidence="2 3">DSM 24176</strain>
    </source>
</reference>
<proteinExistence type="predicted"/>
<evidence type="ECO:0000256" key="1">
    <source>
        <dbReference type="SAM" id="Phobius"/>
    </source>
</evidence>
<name>A0A4R1M9F0_9FIRM</name>
<feature type="transmembrane region" description="Helical" evidence="1">
    <location>
        <begin position="210"/>
        <end position="229"/>
    </location>
</feature>
<keyword evidence="1" id="KW-1133">Transmembrane helix</keyword>
<protein>
    <submittedName>
        <fullName evidence="2">Uncharacterized protein DUF1700</fullName>
    </submittedName>
</protein>
<sequence>MKGKTKGLYLQELRRGLKFKYRKDEINNILEDYNEYFEVGMAQGKSETQIYLELDDPIQVIQNLKRENPPMSIFKIKEITRYIRVILPIVTWLLMINRINDRTHVLGDVIFIFPVSIICLGILLKKISCNNNLDNKENKSSLKLRGIHTVTLIIAIVSFVTMIFGKQLSEGFAINKSQVGPYVTYVLYIAMVLLGGLMIYGFYQTQKNTVFFGSVIHIIGVLFIITNYISLLYSVIEVNAFQKKVVENVLLYIVTIVAVGIFSVYRNRKRG</sequence>
<dbReference type="OrthoDB" id="9804829at2"/>
<feature type="transmembrane region" description="Helical" evidence="1">
    <location>
        <begin position="185"/>
        <end position="203"/>
    </location>
</feature>
<feature type="transmembrane region" description="Helical" evidence="1">
    <location>
        <begin position="105"/>
        <end position="124"/>
    </location>
</feature>
<comment type="caution">
    <text evidence="2">The sequence shown here is derived from an EMBL/GenBank/DDBJ whole genome shotgun (WGS) entry which is preliminary data.</text>
</comment>
<accession>A0A4R1M9F0</accession>
<dbReference type="RefSeq" id="WP_132283345.1">
    <property type="nucleotide sequence ID" value="NZ_SMGQ01000017.1"/>
</dbReference>